<feature type="region of interest" description="C-terminal hotdog fold" evidence="14">
    <location>
        <begin position="1845"/>
        <end position="1998"/>
    </location>
</feature>
<feature type="coiled-coil region" evidence="15">
    <location>
        <begin position="3034"/>
        <end position="3092"/>
    </location>
</feature>
<dbReference type="Gene3D" id="3.30.300.30">
    <property type="match status" value="1"/>
</dbReference>
<dbReference type="FunFam" id="3.30.300.30:FF:000010">
    <property type="entry name" value="Enterobactin synthetase component F"/>
    <property type="match status" value="1"/>
</dbReference>
<comment type="pathway">
    <text evidence="4">Antibiotic biosynthesis; bacillaene biosynthesis.</text>
</comment>
<dbReference type="Pfam" id="PF22336">
    <property type="entry name" value="RhiE-like_linker"/>
    <property type="match status" value="3"/>
</dbReference>
<dbReference type="InterPro" id="IPR020806">
    <property type="entry name" value="PKS_PP-bd"/>
</dbReference>
<keyword evidence="13" id="KW-0012">Acyltransferase</keyword>
<dbReference type="PROSITE" id="PS00455">
    <property type="entry name" value="AMP_BINDING"/>
    <property type="match status" value="1"/>
</dbReference>
<dbReference type="GO" id="GO:0044550">
    <property type="term" value="P:secondary metabolite biosynthetic process"/>
    <property type="evidence" value="ECO:0007669"/>
    <property type="project" value="UniProtKB-ARBA"/>
</dbReference>
<dbReference type="Gene3D" id="3.40.50.720">
    <property type="entry name" value="NAD(P)-binding Rossmann-like Domain"/>
    <property type="match status" value="3"/>
</dbReference>
<dbReference type="GO" id="GO:0043041">
    <property type="term" value="P:amino acid activation for nonribosomal peptide biosynthetic process"/>
    <property type="evidence" value="ECO:0007669"/>
    <property type="project" value="UniProtKB-ARBA"/>
</dbReference>
<dbReference type="InterPro" id="IPR045851">
    <property type="entry name" value="AMP-bd_C_sf"/>
</dbReference>
<evidence type="ECO:0000256" key="12">
    <source>
        <dbReference type="ARBA" id="ARBA00023054"/>
    </source>
</evidence>
<dbReference type="Pfam" id="PF02801">
    <property type="entry name" value="Ketoacyl-synt_C"/>
    <property type="match status" value="3"/>
</dbReference>
<reference evidence="20 21" key="1">
    <citation type="journal article" date="2011" name="Int. J. Syst. Evol. Microbiol.">
        <title>Relationship of Bacillus amyloliquefaciens clades associated with strains DSM 7T and FZB42T: a proposal for Bacillus amyloliquefaciens subsp. amyloliquefaciens subsp. nov. and Bacillus amyloliquefaciens subsp. plantarum subsp. nov. based on complete genome sequence comparisons.</title>
        <authorList>
            <person name="Borriss R."/>
            <person name="Chen X.H."/>
            <person name="Rueckert C."/>
            <person name="Blom J."/>
            <person name="Becker A."/>
            <person name="Baumgarth B."/>
            <person name="Fan B."/>
            <person name="Pukall R."/>
            <person name="Schumann P."/>
            <person name="Sproer C."/>
            <person name="Junge H."/>
            <person name="Vater J."/>
            <person name="Puhler A."/>
            <person name="Klenk H.P."/>
        </authorList>
    </citation>
    <scope>NUCLEOTIDE SEQUENCE [LARGE SCALE GENOMIC DNA]</scope>
    <source>
        <strain evidence="21">DSM 7</strain>
    </source>
</reference>
<evidence type="ECO:0000256" key="15">
    <source>
        <dbReference type="SAM" id="Coils"/>
    </source>
</evidence>
<dbReference type="SUPFAM" id="SSF56801">
    <property type="entry name" value="Acetyl-CoA synthetase-like"/>
    <property type="match status" value="1"/>
</dbReference>
<dbReference type="InterPro" id="IPR020841">
    <property type="entry name" value="PKS_Beta-ketoAc_synthase_dom"/>
</dbReference>
<feature type="active site" description="Proton acceptor; for dehydratase activity" evidence="14">
    <location>
        <position position="1734"/>
    </location>
</feature>
<feature type="active site" description="Proton acceptor; for dehydratase activity" evidence="14">
    <location>
        <position position="4702"/>
    </location>
</feature>
<evidence type="ECO:0000256" key="9">
    <source>
        <dbReference type="ARBA" id="ARBA00022679"/>
    </source>
</evidence>
<dbReference type="Pfam" id="PF00109">
    <property type="entry name" value="ketoacyl-synt"/>
    <property type="match status" value="3"/>
</dbReference>
<comment type="function">
    <text evidence="2">Involved in some intermediate steps for the synthesis of the antibiotic polyketide bacillaene which is involved in secondary metabolism.</text>
</comment>
<evidence type="ECO:0000313" key="21">
    <source>
        <dbReference type="Proteomes" id="UP000006562"/>
    </source>
</evidence>
<dbReference type="InterPro" id="IPR057326">
    <property type="entry name" value="KR_dom"/>
</dbReference>
<dbReference type="PANTHER" id="PTHR43775">
    <property type="entry name" value="FATTY ACID SYNTHASE"/>
    <property type="match status" value="1"/>
</dbReference>
<feature type="active site" description="Proton acceptor; for dehydratase activity" evidence="14">
    <location>
        <position position="3229"/>
    </location>
</feature>
<evidence type="ECO:0000256" key="2">
    <source>
        <dbReference type="ARBA" id="ARBA00003299"/>
    </source>
</evidence>
<reference evidence="21" key="2">
    <citation type="journal article" date="2011" name="J. Biotechnol.">
        <title>Genome sequence of B. amyloliquefaciens type strain DSM7(T) reveals differences to plant-associated B. amyloliquefaciens FZB42.</title>
        <authorList>
            <person name="Ruckert C."/>
            <person name="Blom J."/>
            <person name="Chen X."/>
            <person name="Reva O."/>
            <person name="Borriss R."/>
        </authorList>
    </citation>
    <scope>NUCLEOTIDE SEQUENCE [LARGE SCALE GENOMIC DNA]</scope>
    <source>
        <strain evidence="21">DSM 7</strain>
    </source>
</reference>
<dbReference type="PROSITE" id="PS50075">
    <property type="entry name" value="CARRIER"/>
    <property type="match status" value="3"/>
</dbReference>
<dbReference type="Pfam" id="PF13193">
    <property type="entry name" value="AMP-binding_C"/>
    <property type="match status" value="1"/>
</dbReference>
<dbReference type="FunFam" id="3.40.50.12780:FF:000012">
    <property type="entry name" value="Non-ribosomal peptide synthetase"/>
    <property type="match status" value="1"/>
</dbReference>
<dbReference type="FunFam" id="2.30.38.10:FF:000001">
    <property type="entry name" value="Non-ribosomal peptide synthetase PvdI"/>
    <property type="match status" value="1"/>
</dbReference>
<dbReference type="CDD" id="cd00833">
    <property type="entry name" value="PKS"/>
    <property type="match status" value="3"/>
</dbReference>
<evidence type="ECO:0000256" key="13">
    <source>
        <dbReference type="ARBA" id="ARBA00023315"/>
    </source>
</evidence>
<accession>A0A9P1JH51</accession>
<dbReference type="PROSITE" id="PS52004">
    <property type="entry name" value="KS3_2"/>
    <property type="match status" value="3"/>
</dbReference>
<dbReference type="Gene3D" id="3.40.50.980">
    <property type="match status" value="2"/>
</dbReference>
<dbReference type="InterPro" id="IPR009081">
    <property type="entry name" value="PP-bd_ACP"/>
</dbReference>
<dbReference type="FunFam" id="3.40.47.10:FF:000019">
    <property type="entry name" value="Polyketide synthase type I"/>
    <property type="match status" value="2"/>
</dbReference>
<dbReference type="KEGG" id="bao:BAMF_1789"/>
<evidence type="ECO:0000256" key="10">
    <source>
        <dbReference type="ARBA" id="ARBA00022737"/>
    </source>
</evidence>
<dbReference type="InterPro" id="IPR020845">
    <property type="entry name" value="AMP-binding_CS"/>
</dbReference>
<dbReference type="GO" id="GO:0031177">
    <property type="term" value="F:phosphopantetheine binding"/>
    <property type="evidence" value="ECO:0007669"/>
    <property type="project" value="InterPro"/>
</dbReference>
<dbReference type="Gene3D" id="3.40.47.10">
    <property type="match status" value="3"/>
</dbReference>
<feature type="active site" description="Proton donor; for dehydratase activity" evidence="14">
    <location>
        <position position="3399"/>
    </location>
</feature>
<keyword evidence="9" id="KW-0808">Transferase</keyword>
<dbReference type="InterPro" id="IPR018201">
    <property type="entry name" value="Ketoacyl_synth_AS"/>
</dbReference>
<dbReference type="NCBIfam" id="TIGR01733">
    <property type="entry name" value="AA-adenyl-dom"/>
    <property type="match status" value="1"/>
</dbReference>
<dbReference type="SMART" id="SM01294">
    <property type="entry name" value="PKS_PP_betabranch"/>
    <property type="match status" value="2"/>
</dbReference>
<dbReference type="InterPro" id="IPR000873">
    <property type="entry name" value="AMP-dep_synth/lig_dom"/>
</dbReference>
<feature type="domain" description="Carrier" evidence="17">
    <location>
        <begin position="3929"/>
        <end position="4006"/>
    </location>
</feature>
<dbReference type="InterPro" id="IPR006162">
    <property type="entry name" value="Ppantetheine_attach_site"/>
</dbReference>
<keyword evidence="12 15" id="KW-0175">Coiled coil</keyword>
<dbReference type="Gene3D" id="1.10.1200.10">
    <property type="entry name" value="ACP-like"/>
    <property type="match status" value="3"/>
</dbReference>
<dbReference type="InterPro" id="IPR023213">
    <property type="entry name" value="CAT-like_dom_sf"/>
</dbReference>
<dbReference type="InterPro" id="IPR036736">
    <property type="entry name" value="ACP-like_sf"/>
</dbReference>
<feature type="domain" description="Carrier" evidence="17">
    <location>
        <begin position="2449"/>
        <end position="2526"/>
    </location>
</feature>
<dbReference type="InterPro" id="IPR049900">
    <property type="entry name" value="PKS_mFAS_DH"/>
</dbReference>
<dbReference type="Gene3D" id="3.10.129.110">
    <property type="entry name" value="Polyketide synthase dehydratase"/>
    <property type="match status" value="3"/>
</dbReference>
<dbReference type="SMART" id="SM00823">
    <property type="entry name" value="PKS_PP"/>
    <property type="match status" value="3"/>
</dbReference>
<proteinExistence type="inferred from homology"/>
<keyword evidence="6" id="KW-0596">Phosphopantetheine</keyword>
<dbReference type="InterPro" id="IPR049551">
    <property type="entry name" value="PKS_DH_C"/>
</dbReference>
<feature type="active site" description="Proton donor; for dehydratase activity" evidence="14">
    <location>
        <position position="1905"/>
    </location>
</feature>
<dbReference type="InterPro" id="IPR016039">
    <property type="entry name" value="Thiolase-like"/>
</dbReference>
<dbReference type="PROSITE" id="PS52019">
    <property type="entry name" value="PKS_MFAS_DH"/>
    <property type="match status" value="3"/>
</dbReference>
<evidence type="ECO:0000259" key="18">
    <source>
        <dbReference type="PROSITE" id="PS52004"/>
    </source>
</evidence>
<dbReference type="PROSITE" id="PS00606">
    <property type="entry name" value="KS3_1"/>
    <property type="match status" value="2"/>
</dbReference>
<dbReference type="InterPro" id="IPR014031">
    <property type="entry name" value="Ketoacyl_synth_C"/>
</dbReference>
<evidence type="ECO:0000256" key="5">
    <source>
        <dbReference type="ARBA" id="ARBA00006432"/>
    </source>
</evidence>
<keyword evidence="8" id="KW-0597">Phosphoprotein</keyword>
<dbReference type="InterPro" id="IPR054514">
    <property type="entry name" value="RhiE-like_linker"/>
</dbReference>
<feature type="region of interest" description="C-terminal hotdog fold" evidence="14">
    <location>
        <begin position="4813"/>
        <end position="4957"/>
    </location>
</feature>
<gene>
    <name evidence="20" type="primary">baeM</name>
    <name evidence="20" type="ordered locus">BAMF_1789</name>
</gene>
<dbReference type="PANTHER" id="PTHR43775:SF37">
    <property type="entry name" value="SI:DKEY-61P9.11"/>
    <property type="match status" value="1"/>
</dbReference>
<dbReference type="Gene3D" id="3.30.559.10">
    <property type="entry name" value="Chloramphenicol acetyltransferase-like domain"/>
    <property type="match status" value="1"/>
</dbReference>
<comment type="cofactor">
    <cofactor evidence="1">
        <name>pantetheine 4'-phosphate</name>
        <dbReference type="ChEBI" id="CHEBI:47942"/>
    </cofactor>
</comment>
<dbReference type="InterPro" id="IPR010071">
    <property type="entry name" value="AA_adenyl_dom"/>
</dbReference>
<evidence type="ECO:0000256" key="11">
    <source>
        <dbReference type="ARBA" id="ARBA00022857"/>
    </source>
</evidence>
<evidence type="ECO:0000256" key="16">
    <source>
        <dbReference type="SAM" id="MobiDB-lite"/>
    </source>
</evidence>
<keyword evidence="7" id="KW-0963">Cytoplasm</keyword>
<evidence type="ECO:0000256" key="14">
    <source>
        <dbReference type="PROSITE-ProRule" id="PRU01363"/>
    </source>
</evidence>
<evidence type="ECO:0000256" key="8">
    <source>
        <dbReference type="ARBA" id="ARBA00022553"/>
    </source>
</evidence>
<keyword evidence="11" id="KW-0521">NADP</keyword>
<evidence type="ECO:0000256" key="1">
    <source>
        <dbReference type="ARBA" id="ARBA00001957"/>
    </source>
</evidence>
<feature type="domain" description="Ketosynthase family 3 (KS3)" evidence="18">
    <location>
        <begin position="1105"/>
        <end position="1531"/>
    </location>
</feature>
<dbReference type="InterPro" id="IPR042104">
    <property type="entry name" value="PKS_dehydratase_sf"/>
</dbReference>
<dbReference type="Gene3D" id="1.10.1240.100">
    <property type="match status" value="3"/>
</dbReference>
<dbReference type="InterPro" id="IPR014030">
    <property type="entry name" value="Ketoacyl_synth_N"/>
</dbReference>
<dbReference type="Pfam" id="PF08659">
    <property type="entry name" value="KR"/>
    <property type="match status" value="3"/>
</dbReference>
<feature type="region of interest" description="N-terminal hotdog fold" evidence="14">
    <location>
        <begin position="4673"/>
        <end position="4799"/>
    </location>
</feature>
<organism evidence="20 21">
    <name type="scientific">Bacillus amyloliquefaciens (strain ATCC 23350 / DSM 7 / BCRC 11601 / CCUG 28519 / NBRC 15535 / NRRL B-14393 / F)</name>
    <dbReference type="NCBI Taxonomy" id="692420"/>
    <lineage>
        <taxon>Bacteria</taxon>
        <taxon>Bacillati</taxon>
        <taxon>Bacillota</taxon>
        <taxon>Bacilli</taxon>
        <taxon>Bacillales</taxon>
        <taxon>Bacillaceae</taxon>
        <taxon>Bacillus</taxon>
        <taxon>Bacillus amyloliquefaciens group</taxon>
    </lineage>
</organism>
<comment type="subcellular location">
    <subcellularLocation>
        <location evidence="3">Cytoplasm</location>
    </subcellularLocation>
</comment>
<dbReference type="InterPro" id="IPR020807">
    <property type="entry name" value="PKS_DH"/>
</dbReference>
<name>A0A9P1JH51_BACAS</name>
<dbReference type="Pfam" id="PF00668">
    <property type="entry name" value="Condensation"/>
    <property type="match status" value="1"/>
</dbReference>
<keyword evidence="21" id="KW-1185">Reference proteome</keyword>
<feature type="region of interest" description="Disordered" evidence="16">
    <location>
        <begin position="4010"/>
        <end position="4029"/>
    </location>
</feature>
<feature type="domain" description="PKS/mFAS DH" evidence="19">
    <location>
        <begin position="1705"/>
        <end position="1998"/>
    </location>
</feature>
<feature type="domain" description="PKS/mFAS DH" evidence="19">
    <location>
        <begin position="4673"/>
        <end position="4957"/>
    </location>
</feature>
<feature type="domain" description="Carrier" evidence="17">
    <location>
        <begin position="1002"/>
        <end position="1077"/>
    </location>
</feature>
<dbReference type="FunFam" id="3.40.50.980:FF:000001">
    <property type="entry name" value="Non-ribosomal peptide synthetase"/>
    <property type="match status" value="1"/>
</dbReference>
<dbReference type="SUPFAM" id="SSF53901">
    <property type="entry name" value="Thiolase-like"/>
    <property type="match status" value="3"/>
</dbReference>
<feature type="region of interest" description="C-terminal hotdog fold" evidence="14">
    <location>
        <begin position="3337"/>
        <end position="3482"/>
    </location>
</feature>
<feature type="region of interest" description="N-terminal hotdog fold" evidence="14">
    <location>
        <begin position="1705"/>
        <end position="1831"/>
    </location>
</feature>
<dbReference type="Pfam" id="PF14765">
    <property type="entry name" value="PS-DH"/>
    <property type="match status" value="3"/>
</dbReference>
<dbReference type="Gene3D" id="3.30.559.30">
    <property type="entry name" value="Nonribosomal peptide synthetase, condensation domain"/>
    <property type="match status" value="1"/>
</dbReference>
<dbReference type="GO" id="GO:0071770">
    <property type="term" value="P:DIM/DIP cell wall layer assembly"/>
    <property type="evidence" value="ECO:0007669"/>
    <property type="project" value="TreeGrafter"/>
</dbReference>
<sequence length="5437" mass="600716">MNHKELLDAYRSGTLTIAEVEQELQAFKRTTAKRPLSEGQKGLWMLQKMFPEMSAYNIPLCFRFQKLDIETFKNALLFVKRQHPILTSVIKEENGLPYQIEDSEMHFPIEEIDLSELSGRDALTFIKEKAKEPFAFETGPLLRVQVFRRAKRESIVLITIHHIIFDGVSLMTFMSALLDAYVKAGEGKEPEMLRQAADYHDFVNWEKELLESEAGKTHLSYWKEQLEGPLPVLELPSDYPRSSVQTCRGQAYQRLLPDELNRQIKVCAQKNNVNESVVYLAIFKGLLYQYTNQEDIIVGMPTMGRSEAQFESMIGYFINMIAVRSRETGAKTFTAFLKELQMTLAEGLNHAAYPFPALVKELKTERSPAVSPVFQTAFFYQNFFRTEGAEKLAEQYQSLGIEMIEDIHQEGEFELALEVYKKEKETVLQFLYNPDVYSPTTIERMAEHYMKLAEKVLSDPEIAFEACSGLLNQNQEREKSRTSHQPNERCIHEVFAEKAGRHPEREAVTFGENSLTYRELDERSTALAVYLQEKGVTPECPVGICTERSFEMVIGILAILKAGGAYVPLDPAFPKERMSHVLLDSGVSIVLTQAKTRGMIERLTIGGVSTVEIENSGRPAGGAKLAQRSKPHHLAYILYTSGSTGKPKGVMVEHRAIMNTLQFLEAEYPVAQEDAYLLKTNYVFDVSISELFGWFIGNGRLVILPPGAEKNPQLCMEYIQTHQVTHLNFAPAVFNVFLETVKRHTSFTEEGPVKYVMVAGEAFPKDLVKKSVSIFKNARIENIYGPTETSIYAAYYSCGDKEITSRNTPIGKPIQNTRLYIVDEKLSPVPDGVAGELCVAGAGLARGYYNQPELTAASFIDNPFSEGEKLYKTGDLARWLPDGNIEYAGRIDSQVKIRGFRIELGAIEAKLSEHPDILDQAVVVQEKNGHKKLTAYYTARSGHAADEKALRKHLLSGLPDYMVPAHFIRLDALPLTPSGKVNRKDLEKRKVIVHRSEKTGSLPLSEAEAKVTEIWEDLLNTAGIKTEDGFFDVGGDSLLAVAAAERIKQELECDFTVTDLFEHSTIQAISRFIVETKQAAEREAPAQDEREREQTAQNGVPSYFEDSVAIVGISCQFPGAKNHHEFWKQLREGKESVRFYSEEELREAGVPEDLIENPDYVPALSTIEGKDLFDPEFFHISPKDAEFMDPQLRLLLLHSWKAVEDAGYVSKEIPKTSVYMSASNNSYRSLLPEKTTEGHESPDGYVSWVLAQSGTIPTMVSHKLGLKGPSYFVHSNCSSSLVGLYSAYQSITSGESEYALVGGATLHAATSIGYVHQTGLNFSSDGHVKAFDASADGMAGGEGAAVILLKKASQAVQDGDHIYAMLRGIGLNNDGADKVGFYAPSVKGQTDVIQQVLDSTNVHPETVSYIEAHGTGTTLGDPIEMSALQQVYKRYTDQEQYCGIGSVKTNIGHLDTAAGLAGCIKVAMSLYHRELAPTINYTSPNPNITFSGSPFYVADKRKPLPERETPHRAALSSFGLGGTNAHAIFEQYENKTISSSNDGRPPYIVPLSARNKQRLTAYASCLSDFLNEAETDVSLHDLAFTYQTGREAMEERAVFISNDRHDLKRQLQDFINGNKQNILRGEKVRNKEASPQEMEKLAACQTQEEKLKAIAALWIEGVRVDWGLLYQDSAPQRISAPTYPFAEERFWPEEAVKQTDTKLLHPLIHQNTSVLQEQRFSSEFTGKEYFIAEHIIKGMAIVPAAVTLEMARAAAERSIGGVSEESLGLRLKNIVWVRPVIADQQTVSVHVGLYEEEDGQIQYRMYGGNDSSGEAAPLYNQGIAEIIRKGPEETADLEQMKRWCTQGTIESEAFYKGMIGADYGPGYKGVQLVYKGEDRLLAKLKLPESVSHTKADYILHPSMMDGALQAAEYLQNVTRALLAESGEPFKAALPFALEELDVLKPCAADMWVYVTFSANNKAGDYIQKADIDLYDNNGGLCVRMRGFSTRIMEENAGAGVPVSRTDTLLAEPVWKEQQKPAQEHAPSYEQHIIFLCEYDEAVKQAIEAKLEHASVFILDERPASIAERYHSYAGQLFDHIKTIMKGKPKGRILLQAVTRSAGLQQVFSGITGLFRTACLEHSKLIFQMIEADEKESAEDIAEKVSENHMHAESVHVKYENGKRFAADWEEVDISQAEPDIPWKDEGVYLITGGAGGLGLIFAKEIANRTKDAVIILTGRSALGEKQQDLLETVRAAGASVFYEQTDVTDEAEVYRFIRNIRKRHGKLDGIVHSAGIIKDNYMVKKPAEEYQDVLAPKVKGLVYLDEASQHEKLDVFIVFSSLSGVLGSVGQADYASANVFMEMYAAYRRSLQAAGQRYGKTLSVSWPLWKEGGMQAGKQTEDILMQEAGIAPLSTEAGIKALYQGLMSGAVRVTVLEGDVKNMKAKLFRKENDHPEAESGVHHEIDADSLLEKVKHLLKQQTASLLKVKLDKIDAHEEMTKYGLDSISMTEFTNQLNKTYRLRLTPTIFFDHPTIHEFAVHLISEYEDEFAGRFAVNTKTVQSSKPVKETQKTRPAVKRRRTLPETLPQTVQRGQKAEPIAIVGISGIFPMAEDIDAYWQNLKEGKDCMTEIPKDRWDWRDYYGDPAKEVNKTNVNQGGFIDGIAEFDPLFFGISPREAEQMDPQQRLLLTYAWKAIEDAGYASKSLSGTKTGVFIGTGNTGYGSLLANADATIEGSSAANTSPSVGPNRVSYTLNLHGPSEPIDTACSSSLVAIHHAVSSIEEGTCDMALAGGINTIVLPDVYISFDKAGALSKEGRCKTFSDQADGFAHGEGAGLFFLKKLSAAEADGDHIYGVIKGSAVNHGGRAASLTTPNPKQQAEVIKAAYKKAGIDPKTVSYVEAHGTGTELGDPVEINGLKQAFSSFADGKEKASGYCGLGSVKTNIGHLSLAAGAAGIIKILLQMKHRTLVKSLHCETVNPYIQLEDSPFYLVRETMEWKTQTDERGNEQPRRAGISSFGIGGVNAHVVIEEYIPQERAEADHSHIDPCLFVLSAKNEKRLKEQAEQLKRVLSEKRFGQSGLVSMAYTLQIGRDAMEERLAVIAGSAEELQEKLSQFVNGDKNADLYRGRIDKGTLQMLTEDEEIQEAVEKWMARGKYAKLLELWVKGLNVDWAKLYGDRPPKRISLPTYPFAKDRYWAAKRIGKHERTSAVSAGTQDVLHPLLHRNTSNLAEQRFTSTYTGEEFYLADHVVQGVPILPGVAHLEMARAAMEQASEVPTGQGSVKLKNTVWVRPITIEDEPIHVNIRLVPDTANDVHFDIYSGLETDQPTVYSQGAVSVRPDAEAPVIDLQKLKSRSAETPFSADEVYDMYRKIGFDYGPAFRGVKAIYTGDDFVLGRLSLDPACADTVRQYVMHPGLMDSALQASSILTGTNDEKLMLPFAVQELEVFSACTAGMWVYARLSEDHKAGQVEKRDLDICDENGKVCVRLKGLSFRTAEKEPEKKEEAPETLMLEPVWTQSTETAAQTEPVFARHIVMLCDTEPGLKQAVETAGAECIEMTSPHEKPAARFRDYTGRILETLQKLLKEETEGDVLIQAVLSKTGKHQLLSGISGLLKTAGLEHKRLKTQLIEIEPAENGRITDIIRENKTCADDGHIKYENGIRYRADVKETAVSGSKIRTPWNDGGIYLITGGAGGLGFIFAKEIARNVKEPTLVLTGRSPLSANQRQQLQSLESLGATAEYKQADVTNAQTAADLVKTIETEYGGLHGIIHSAGVMKDQYIAKKTTEEFHSVLAPKTDGFVNLDEATEHLALDFFIVFSSISGVTGNAGQADYAAANAFMDSYAAYRNALVKAMYRHGHTLSINWPLWKDGGMQVNEEMAKLTEKRTGVAPMRTETGIEALYKAWSTGKTSVLVMEGNLAVMREKLLQKTPIAAFSPVKKTEETPAPKDLTAKLQELLAKEVSGLLKINIEEIDIDLEFNQYGFDSITLTEFANKLNDSYQLDLTPTVFFEYATIQALAHHLAEDYQTQFTGSTQPKKEENQSRVTDDGGIRLTGNKRFAKTAVQPVQTAVEHKPEPIAIVGMSGVFPKAANIDEYWSNLEEGTDCITEVPADRWDWREYYGDPLYEANKTNVKWGGFIDGVADFDPLFFGISPLEAEQMDPQQRLLMMYAWKAIEDAGYSAKSLSGTRTGLYIGTGNTGYGSLFSDLDIGGASAANMSPSAGPNRVSYMLNLHGPSEPIDTACSSSLVAIHHAVCAIENGNCDMAIAGGVNTVVTPQGHIAYDKAGALSKEGKCKTFSDRADGFAVSEGAGILFLKKLSEAEKAGDHIYGVIKGSAVNHGGRANSLTTPNPKAQAEVVRTAYDKAGIDPRTVTYIEAHGTGTELGDPVEINGLKSAFQKLYEKTGDPAVYASHCGLGSAKTNIGHLSLAAGVAGVIKVLMQMKHKTLAKSLHSEVINPYIKLKDSPFYIVQEKREWTALKDENGNYLPRRAGISSFGIGGVNAHVVIEEYIPREERKTVIVKHPQIFVLSAKEEERLQEQAQQLAQAPFTDEDLADIAYTLQQGRDAMEERAAIIASSAEELRDKLNSCAKGHYDAAGIYKGKAGKTALNAVAAGENGESDIEELISRRENDKLAELWVQGSDIKWDGLYADIKPRRMSLPTYPFAKERYWITDNRPKAEKPQAVATARVLHPLLHENVSDLTEQRFRSEFTGQETIFTDHLIKGKPVMPGVAYLEMARAAVTQAVKGQKERPSAIRLKNIVWVRPIEAGSRPIEAQISLVPRENGEIVYDIYTASKTEASGRQIHCQGAAGILSDGKAPQRNIGALKAQCGHNMLTSEQCYGLFSKIGIDYGPGQQGIKQIHIGNNQALAELRLPSFLEETADQYVLHPCMLDSALQATIGLKLHADDNQLSLPFALEELDIFSPCTTSMWAYVSSRGTDEKIQRLDIDLCDEDGRVCVRIKGISSRMMEGPAPETSLNGANLLAPVWDLAEFRGQSPACETEEVVFIAGDEESAAFQMHHPAAKRLHITPEDEIEAVAAEMKARGPFGHIVWIAPFHTASDMVKAQDAGVIQMYRVIKAMLALGYGGKRISLTAVTIKTQSVQPDDTIDPAHAGIHGLVGSLAKEYPSWQTRLIDAGSPEDVSKAELFSAPFDEQGNTWAYRNNHWYKQRLIPVQQPVSNRPAYKKGGVYVVIGGAGGIGEAWSEYAVKTYQARVVWIGRRKHNSAIREKIDRLSQFGPTPIYIEADAANPDELTCAYETIKRTHPHINGIIHSAIVLEDQGLANMPESRFKSVLAAKVNVSVNMARVFRNEPLDFALFFSSVQSFARAAGQSNYAAGCSFKDAFAAHLAQVCPYSAAVMNWSYWGSVGIVSSAEYQERMKQAGVGSIEAPEAMAALERLLGGPLNQFVMMKQAEEPVEKPEEMIEVYPEHHGSAMQKLRSYQPKVTRHVQQLS</sequence>
<protein>
    <submittedName>
        <fullName evidence="20">Bacillaene synthesis polyketide synthase of type I</fullName>
    </submittedName>
</protein>
<feature type="compositionally biased region" description="Basic and acidic residues" evidence="16">
    <location>
        <begin position="4016"/>
        <end position="4029"/>
    </location>
</feature>
<dbReference type="InterPro" id="IPR025110">
    <property type="entry name" value="AMP-bd_C"/>
</dbReference>
<comment type="similarity">
    <text evidence="5">Belongs to the ATP-dependent AMP-binding enzyme family.</text>
</comment>
<feature type="domain" description="Ketosynthase family 3 (KS3)" evidence="18">
    <location>
        <begin position="2577"/>
        <end position="3011"/>
    </location>
</feature>
<dbReference type="CDD" id="cd08953">
    <property type="entry name" value="KR_2_SDR_x"/>
    <property type="match status" value="3"/>
</dbReference>
<dbReference type="Pfam" id="PF00550">
    <property type="entry name" value="PP-binding"/>
    <property type="match status" value="3"/>
</dbReference>
<feature type="domain" description="PKS/mFAS DH" evidence="19">
    <location>
        <begin position="3200"/>
        <end position="3482"/>
    </location>
</feature>
<dbReference type="SUPFAM" id="SSF52777">
    <property type="entry name" value="CoA-dependent acyltransferases"/>
    <property type="match status" value="2"/>
</dbReference>
<dbReference type="RefSeq" id="WP_013352338.1">
    <property type="nucleotide sequence ID" value="NC_014551.1"/>
</dbReference>
<feature type="active site" description="Proton donor; for dehydratase activity" evidence="14">
    <location>
        <position position="4875"/>
    </location>
</feature>
<dbReference type="SMART" id="SM00822">
    <property type="entry name" value="PKS_KR"/>
    <property type="match status" value="3"/>
</dbReference>
<dbReference type="PROSITE" id="PS00012">
    <property type="entry name" value="PHOSPHOPANTETHEINE"/>
    <property type="match status" value="1"/>
</dbReference>
<dbReference type="CDD" id="cd05930">
    <property type="entry name" value="A_NRPS"/>
    <property type="match status" value="1"/>
</dbReference>
<dbReference type="GO" id="GO:0004315">
    <property type="term" value="F:3-oxoacyl-[acyl-carrier-protein] synthase activity"/>
    <property type="evidence" value="ECO:0007669"/>
    <property type="project" value="InterPro"/>
</dbReference>
<dbReference type="Gene3D" id="2.30.38.10">
    <property type="entry name" value="Luciferase, Domain 3"/>
    <property type="match status" value="1"/>
</dbReference>
<dbReference type="Pfam" id="PF00501">
    <property type="entry name" value="AMP-binding"/>
    <property type="match status" value="1"/>
</dbReference>
<feature type="domain" description="Ketosynthase family 3 (KS3)" evidence="18">
    <location>
        <begin position="4055"/>
        <end position="4490"/>
    </location>
</feature>
<dbReference type="GO" id="GO:0005737">
    <property type="term" value="C:cytoplasm"/>
    <property type="evidence" value="ECO:0007669"/>
    <property type="project" value="UniProtKB-SubCell"/>
</dbReference>
<evidence type="ECO:0000256" key="6">
    <source>
        <dbReference type="ARBA" id="ARBA00022450"/>
    </source>
</evidence>
<keyword evidence="10" id="KW-0677">Repeat</keyword>
<feature type="region of interest" description="N-terminal hotdog fold" evidence="14">
    <location>
        <begin position="3200"/>
        <end position="3323"/>
    </location>
</feature>
<dbReference type="GO" id="GO:0004312">
    <property type="term" value="F:fatty acid synthase activity"/>
    <property type="evidence" value="ECO:0007669"/>
    <property type="project" value="TreeGrafter"/>
</dbReference>
<evidence type="ECO:0000259" key="19">
    <source>
        <dbReference type="PROSITE" id="PS52019"/>
    </source>
</evidence>
<dbReference type="InterPro" id="IPR001242">
    <property type="entry name" value="Condensation_dom"/>
</dbReference>
<dbReference type="Pfam" id="PF21089">
    <property type="entry name" value="PKS_DH_N"/>
    <property type="match status" value="3"/>
</dbReference>
<dbReference type="InterPro" id="IPR050091">
    <property type="entry name" value="PKS_NRPS_Biosynth_Enz"/>
</dbReference>
<dbReference type="SMART" id="SM00825">
    <property type="entry name" value="PKS_KS"/>
    <property type="match status" value="3"/>
</dbReference>
<dbReference type="Proteomes" id="UP000006562">
    <property type="component" value="Chromosome"/>
</dbReference>
<dbReference type="GO" id="GO:0005886">
    <property type="term" value="C:plasma membrane"/>
    <property type="evidence" value="ECO:0007669"/>
    <property type="project" value="TreeGrafter"/>
</dbReference>
<dbReference type="InterPro" id="IPR013968">
    <property type="entry name" value="PKS_KR"/>
</dbReference>
<dbReference type="EMBL" id="FN597644">
    <property type="protein sequence ID" value="CBI42915.1"/>
    <property type="molecule type" value="Genomic_DNA"/>
</dbReference>
<dbReference type="SMART" id="SM00826">
    <property type="entry name" value="PKS_DH"/>
    <property type="match status" value="3"/>
</dbReference>
<evidence type="ECO:0000259" key="17">
    <source>
        <dbReference type="PROSITE" id="PS50075"/>
    </source>
</evidence>
<dbReference type="SUPFAM" id="SSF47336">
    <property type="entry name" value="ACP-like"/>
    <property type="match status" value="3"/>
</dbReference>
<evidence type="ECO:0000256" key="4">
    <source>
        <dbReference type="ARBA" id="ARBA00004789"/>
    </source>
</evidence>
<evidence type="ECO:0000313" key="20">
    <source>
        <dbReference type="EMBL" id="CBI42915.1"/>
    </source>
</evidence>
<dbReference type="InterPro" id="IPR036291">
    <property type="entry name" value="NAD(P)-bd_dom_sf"/>
</dbReference>
<dbReference type="InterPro" id="IPR049552">
    <property type="entry name" value="PKS_DH_N"/>
</dbReference>
<dbReference type="GO" id="GO:0006633">
    <property type="term" value="P:fatty acid biosynthetic process"/>
    <property type="evidence" value="ECO:0007669"/>
    <property type="project" value="InterPro"/>
</dbReference>
<evidence type="ECO:0000256" key="3">
    <source>
        <dbReference type="ARBA" id="ARBA00004496"/>
    </source>
</evidence>
<dbReference type="SUPFAM" id="SSF51735">
    <property type="entry name" value="NAD(P)-binding Rossmann-fold domains"/>
    <property type="match status" value="4"/>
</dbReference>
<evidence type="ECO:0000256" key="7">
    <source>
        <dbReference type="ARBA" id="ARBA00022490"/>
    </source>
</evidence>